<keyword evidence="8" id="KW-0788">Thiol protease</keyword>
<evidence type="ECO:0000256" key="8">
    <source>
        <dbReference type="ARBA" id="ARBA00022807"/>
    </source>
</evidence>
<dbReference type="PANTHER" id="PTHR12411">
    <property type="entry name" value="CYSTEINE PROTEASE FAMILY C1-RELATED"/>
    <property type="match status" value="1"/>
</dbReference>
<evidence type="ECO:0000259" key="12">
    <source>
        <dbReference type="SMART" id="SM00645"/>
    </source>
</evidence>
<evidence type="ECO:0000256" key="6">
    <source>
        <dbReference type="ARBA" id="ARBA00022729"/>
    </source>
</evidence>
<keyword evidence="13" id="KW-1185">Reference proteome</keyword>
<comment type="catalytic activity">
    <reaction evidence="1">
        <text>Hydrolysis of proteins with broad specificity for peptide bonds. Preferentially cleaves -Arg-Arg-|-Xaa bonds in small molecule substrates (thus differing from cathepsin L). In addition to being an endopeptidase, shows peptidyl-dipeptidase activity, liberating C-terminal dipeptides.</text>
        <dbReference type="EC" id="3.4.22.1"/>
    </reaction>
</comment>
<dbReference type="CDD" id="cd02620">
    <property type="entry name" value="Peptidase_C1A_CathepsinB"/>
    <property type="match status" value="1"/>
</dbReference>
<dbReference type="Proteomes" id="UP000001554">
    <property type="component" value="Chromosome 17"/>
</dbReference>
<dbReference type="Pfam" id="PF08127">
    <property type="entry name" value="Propeptide_C1"/>
    <property type="match status" value="1"/>
</dbReference>
<evidence type="ECO:0000256" key="4">
    <source>
        <dbReference type="ARBA" id="ARBA00015559"/>
    </source>
</evidence>
<accession>A0A9J7HH94</accession>
<keyword evidence="6 11" id="KW-0732">Signal</keyword>
<dbReference type="SMART" id="SM00645">
    <property type="entry name" value="Pept_C1"/>
    <property type="match status" value="1"/>
</dbReference>
<dbReference type="GO" id="GO:0005764">
    <property type="term" value="C:lysosome"/>
    <property type="evidence" value="ECO:0000318"/>
    <property type="project" value="GO_Central"/>
</dbReference>
<dbReference type="GO" id="GO:0005615">
    <property type="term" value="C:extracellular space"/>
    <property type="evidence" value="ECO:0000318"/>
    <property type="project" value="GO_Central"/>
</dbReference>
<feature type="signal peptide" evidence="11">
    <location>
        <begin position="1"/>
        <end position="38"/>
    </location>
</feature>
<keyword evidence="10" id="KW-1015">Disulfide bond</keyword>
<reference evidence="14" key="2">
    <citation type="submission" date="2025-08" db="UniProtKB">
        <authorList>
            <consortium name="RefSeq"/>
        </authorList>
    </citation>
    <scope>IDENTIFICATION</scope>
    <source>
        <strain evidence="14">S238N-H82</strain>
        <tissue evidence="14">Testes</tissue>
    </source>
</reference>
<dbReference type="RefSeq" id="XP_035659619.1">
    <property type="nucleotide sequence ID" value="XM_035803726.1"/>
</dbReference>
<evidence type="ECO:0000256" key="5">
    <source>
        <dbReference type="ARBA" id="ARBA00022670"/>
    </source>
</evidence>
<sequence length="355" mass="39026">MTSGCGHHMIPPSLLQRVGNRSIMLAWVVLSVLAAVSAKEFPIHQPLTQEIIDYVNSIDTTWKAGWNFQGATVSYVKGLCGVIRDPNNHKLPLKLHELNAQDIPDTFDSRTQWANCPTIKEVRDQGSCGSCWAEAAAEAMSDRTCVASNGKVQVHLSSENLMACCETCGMGCHGGFPEAAWEYWKQDGLVTGGPYGSMQGCQPYEIAPCEHHINGSRPACGKIEPTPRCKKTCESGYNVTFNKDKHYAKSAYSVSSKVQQIQMEIMTNGPVEAAFTVYADFPHYKSGVYQHESGAELGGHAVKMIGWGMEGSTPYWLIANSWNSDWGDMGFFKILRGQDECGIERDIVAGEPRMD</sequence>
<organism evidence="13 14">
    <name type="scientific">Branchiostoma floridae</name>
    <name type="common">Florida lancelet</name>
    <name type="synonym">Amphioxus</name>
    <dbReference type="NCBI Taxonomy" id="7739"/>
    <lineage>
        <taxon>Eukaryota</taxon>
        <taxon>Metazoa</taxon>
        <taxon>Chordata</taxon>
        <taxon>Cephalochordata</taxon>
        <taxon>Leptocardii</taxon>
        <taxon>Amphioxiformes</taxon>
        <taxon>Branchiostomatidae</taxon>
        <taxon>Branchiostoma</taxon>
    </lineage>
</organism>
<comment type="similarity">
    <text evidence="2">Belongs to the peptidase C1 family.</text>
</comment>
<dbReference type="InterPro" id="IPR013128">
    <property type="entry name" value="Peptidase_C1A"/>
</dbReference>
<dbReference type="PROSITE" id="PS00139">
    <property type="entry name" value="THIOL_PROTEASE_CYS"/>
    <property type="match status" value="1"/>
</dbReference>
<evidence type="ECO:0000256" key="3">
    <source>
        <dbReference type="ARBA" id="ARBA00012537"/>
    </source>
</evidence>
<dbReference type="InterPro" id="IPR025660">
    <property type="entry name" value="Pept_his_AS"/>
</dbReference>
<proteinExistence type="inferred from homology"/>
<dbReference type="InterPro" id="IPR038765">
    <property type="entry name" value="Papain-like_cys_pep_sf"/>
</dbReference>
<dbReference type="InterPro" id="IPR000169">
    <property type="entry name" value="Pept_cys_AS"/>
</dbReference>
<reference evidence="13" key="1">
    <citation type="journal article" date="2020" name="Nat. Ecol. Evol.">
        <title>Deeply conserved synteny resolves early events in vertebrate evolution.</title>
        <authorList>
            <person name="Simakov O."/>
            <person name="Marletaz F."/>
            <person name="Yue J.X."/>
            <person name="O'Connell B."/>
            <person name="Jenkins J."/>
            <person name="Brandt A."/>
            <person name="Calef R."/>
            <person name="Tung C.H."/>
            <person name="Huang T.K."/>
            <person name="Schmutz J."/>
            <person name="Satoh N."/>
            <person name="Yu J.K."/>
            <person name="Putnam N.H."/>
            <person name="Green R.E."/>
            <person name="Rokhsar D.S."/>
        </authorList>
    </citation>
    <scope>NUCLEOTIDE SEQUENCE [LARGE SCALE GENOMIC DNA]</scope>
    <source>
        <strain evidence="13">S238N-H82</strain>
    </source>
</reference>
<dbReference type="PROSITE" id="PS00640">
    <property type="entry name" value="THIOL_PROTEASE_ASN"/>
    <property type="match status" value="1"/>
</dbReference>
<dbReference type="SUPFAM" id="SSF54001">
    <property type="entry name" value="Cysteine proteinases"/>
    <property type="match status" value="1"/>
</dbReference>
<evidence type="ECO:0000256" key="10">
    <source>
        <dbReference type="ARBA" id="ARBA00023157"/>
    </source>
</evidence>
<evidence type="ECO:0000256" key="2">
    <source>
        <dbReference type="ARBA" id="ARBA00008455"/>
    </source>
</evidence>
<dbReference type="Gene3D" id="3.90.70.10">
    <property type="entry name" value="Cysteine proteinases"/>
    <property type="match status" value="1"/>
</dbReference>
<dbReference type="EC" id="3.4.22.1" evidence="3"/>
<evidence type="ECO:0000256" key="11">
    <source>
        <dbReference type="SAM" id="SignalP"/>
    </source>
</evidence>
<dbReference type="GO" id="GO:0051603">
    <property type="term" value="P:proteolysis involved in protein catabolic process"/>
    <property type="evidence" value="ECO:0000318"/>
    <property type="project" value="GO_Central"/>
</dbReference>
<dbReference type="FunFam" id="3.90.70.10:FF:000031">
    <property type="entry name" value="Cathepsin B"/>
    <property type="match status" value="1"/>
</dbReference>
<dbReference type="InterPro" id="IPR012599">
    <property type="entry name" value="Propeptide_C1A"/>
</dbReference>
<protein>
    <recommendedName>
        <fullName evidence="4">Cathepsin B</fullName>
        <ecNumber evidence="3">3.4.22.1</ecNumber>
    </recommendedName>
</protein>
<name>A0A9J7HH94_BRAFL</name>
<keyword evidence="7" id="KW-0378">Hydrolase</keyword>
<feature type="chain" id="PRO_5039929311" description="Cathepsin B" evidence="11">
    <location>
        <begin position="39"/>
        <end position="355"/>
    </location>
</feature>
<gene>
    <name evidence="14" type="primary">LOC118404562</name>
</gene>
<dbReference type="GO" id="GO:0004197">
    <property type="term" value="F:cysteine-type endopeptidase activity"/>
    <property type="evidence" value="ECO:0000318"/>
    <property type="project" value="GO_Central"/>
</dbReference>
<evidence type="ECO:0000313" key="13">
    <source>
        <dbReference type="Proteomes" id="UP000001554"/>
    </source>
</evidence>
<dbReference type="InterPro" id="IPR000668">
    <property type="entry name" value="Peptidase_C1A_C"/>
</dbReference>
<dbReference type="GeneID" id="118404562"/>
<dbReference type="PROSITE" id="PS00639">
    <property type="entry name" value="THIOL_PROTEASE_HIS"/>
    <property type="match status" value="1"/>
</dbReference>
<dbReference type="InterPro" id="IPR025661">
    <property type="entry name" value="Pept_asp_AS"/>
</dbReference>
<evidence type="ECO:0000256" key="9">
    <source>
        <dbReference type="ARBA" id="ARBA00023145"/>
    </source>
</evidence>
<keyword evidence="9" id="KW-0865">Zymogen</keyword>
<evidence type="ECO:0000256" key="1">
    <source>
        <dbReference type="ARBA" id="ARBA00001754"/>
    </source>
</evidence>
<dbReference type="Pfam" id="PF00112">
    <property type="entry name" value="Peptidase_C1"/>
    <property type="match status" value="1"/>
</dbReference>
<evidence type="ECO:0000256" key="7">
    <source>
        <dbReference type="ARBA" id="ARBA00022801"/>
    </source>
</evidence>
<evidence type="ECO:0000313" key="14">
    <source>
        <dbReference type="RefSeq" id="XP_035659619.1"/>
    </source>
</evidence>
<feature type="domain" description="Peptidase C1A papain C-terminal" evidence="12">
    <location>
        <begin position="103"/>
        <end position="351"/>
    </location>
</feature>
<dbReference type="AlphaFoldDB" id="A0A9J7HH94"/>
<keyword evidence="5" id="KW-0645">Protease</keyword>
<dbReference type="PRINTS" id="PR00705">
    <property type="entry name" value="PAPAIN"/>
</dbReference>